<sequence length="234" mass="26346">MICATTNCSRMTKKIVLLVLIIGLSFSDAFFQNLIPSIPKLPTNINPSKASEPLLAELEKLISATQNGVADPATFDQVQNLMIQISNTRPNEEDQRKMLPGTWELVYTTEKEINFFKTSWPFAKVSSITQRIDLYNQVQPIVENYIDFEGGGQFAVTGTVQVDDDTNNRESIGTEERKYDRVAFSFTTATAVLWGTSISLPPTGAGWFDTLFCNDQYRLSRDSRGDYSIFRRIS</sequence>
<dbReference type="PANTHER" id="PTHR31906">
    <property type="entry name" value="PLASTID-LIPID-ASSOCIATED PROTEIN 4, CHLOROPLASTIC-RELATED"/>
    <property type="match status" value="1"/>
</dbReference>
<evidence type="ECO:0000256" key="2">
    <source>
        <dbReference type="ARBA" id="ARBA00022640"/>
    </source>
</evidence>
<protein>
    <submittedName>
        <fullName evidence="4">Plastid lipid-associated PAP/fibrillin family protein</fullName>
    </submittedName>
</protein>
<reference evidence="4" key="2">
    <citation type="submission" date="2021-04" db="EMBL/GenBank/DDBJ databases">
        <authorList>
            <person name="Podell S."/>
        </authorList>
    </citation>
    <scope>NUCLEOTIDE SEQUENCE</scope>
    <source>
        <strain evidence="4">Hildebrandi</strain>
    </source>
</reference>
<comment type="subcellular location">
    <subcellularLocation>
        <location evidence="1">Plastid</location>
    </subcellularLocation>
</comment>
<evidence type="ECO:0000313" key="4">
    <source>
        <dbReference type="EMBL" id="KAG7359811.1"/>
    </source>
</evidence>
<dbReference type="Pfam" id="PF04755">
    <property type="entry name" value="PAP_fibrillin"/>
    <property type="match status" value="1"/>
</dbReference>
<dbReference type="InterPro" id="IPR039633">
    <property type="entry name" value="PAP"/>
</dbReference>
<accession>A0A9K3LF88</accession>
<dbReference type="OrthoDB" id="423069at2759"/>
<dbReference type="Proteomes" id="UP000693970">
    <property type="component" value="Unassembled WGS sequence"/>
</dbReference>
<evidence type="ECO:0000259" key="3">
    <source>
        <dbReference type="Pfam" id="PF04755"/>
    </source>
</evidence>
<organism evidence="4 5">
    <name type="scientific">Nitzschia inconspicua</name>
    <dbReference type="NCBI Taxonomy" id="303405"/>
    <lineage>
        <taxon>Eukaryota</taxon>
        <taxon>Sar</taxon>
        <taxon>Stramenopiles</taxon>
        <taxon>Ochrophyta</taxon>
        <taxon>Bacillariophyta</taxon>
        <taxon>Bacillariophyceae</taxon>
        <taxon>Bacillariophycidae</taxon>
        <taxon>Bacillariales</taxon>
        <taxon>Bacillariaceae</taxon>
        <taxon>Nitzschia</taxon>
    </lineage>
</organism>
<comment type="caution">
    <text evidence="4">The sequence shown here is derived from an EMBL/GenBank/DDBJ whole genome shotgun (WGS) entry which is preliminary data.</text>
</comment>
<keyword evidence="2" id="KW-0934">Plastid</keyword>
<evidence type="ECO:0000313" key="5">
    <source>
        <dbReference type="Proteomes" id="UP000693970"/>
    </source>
</evidence>
<dbReference type="GO" id="GO:0009536">
    <property type="term" value="C:plastid"/>
    <property type="evidence" value="ECO:0007669"/>
    <property type="project" value="UniProtKB-SubCell"/>
</dbReference>
<feature type="domain" description="Plastid lipid-associated protein/fibrillin conserved" evidence="3">
    <location>
        <begin position="57"/>
        <end position="230"/>
    </location>
</feature>
<evidence type="ECO:0000256" key="1">
    <source>
        <dbReference type="ARBA" id="ARBA00004474"/>
    </source>
</evidence>
<name>A0A9K3LF88_9STRA</name>
<dbReference type="EMBL" id="JAGRRH010000013">
    <property type="protein sequence ID" value="KAG7359811.1"/>
    <property type="molecule type" value="Genomic_DNA"/>
</dbReference>
<dbReference type="InterPro" id="IPR006843">
    <property type="entry name" value="PAP/fibrillin_dom"/>
</dbReference>
<proteinExistence type="predicted"/>
<dbReference type="AlphaFoldDB" id="A0A9K3LF88"/>
<keyword evidence="5" id="KW-1185">Reference proteome</keyword>
<gene>
    <name evidence="4" type="ORF">IV203_034909</name>
</gene>
<reference evidence="4" key="1">
    <citation type="journal article" date="2021" name="Sci. Rep.">
        <title>Diploid genomic architecture of Nitzschia inconspicua, an elite biomass production diatom.</title>
        <authorList>
            <person name="Oliver A."/>
            <person name="Podell S."/>
            <person name="Pinowska A."/>
            <person name="Traller J.C."/>
            <person name="Smith S.R."/>
            <person name="McClure R."/>
            <person name="Beliaev A."/>
            <person name="Bohutskyi P."/>
            <person name="Hill E.A."/>
            <person name="Rabines A."/>
            <person name="Zheng H."/>
            <person name="Allen L.Z."/>
            <person name="Kuo A."/>
            <person name="Grigoriev I.V."/>
            <person name="Allen A.E."/>
            <person name="Hazlebeck D."/>
            <person name="Allen E.E."/>
        </authorList>
    </citation>
    <scope>NUCLEOTIDE SEQUENCE</scope>
    <source>
        <strain evidence="4">Hildebrandi</strain>
    </source>
</reference>